<dbReference type="GO" id="GO:0005576">
    <property type="term" value="C:extracellular region"/>
    <property type="evidence" value="ECO:0007669"/>
    <property type="project" value="InterPro"/>
</dbReference>
<protein>
    <recommendedName>
        <fullName evidence="7">Apple domain-containing protein</fullName>
    </recommendedName>
</protein>
<dbReference type="Gene3D" id="3.50.50.60">
    <property type="entry name" value="FAD/NAD(P)-binding domain"/>
    <property type="match status" value="1"/>
</dbReference>
<evidence type="ECO:0000259" key="7">
    <source>
        <dbReference type="PROSITE" id="PS50948"/>
    </source>
</evidence>
<proteinExistence type="predicted"/>
<dbReference type="SMART" id="SM00223">
    <property type="entry name" value="APPLE"/>
    <property type="match status" value="3"/>
</dbReference>
<dbReference type="Pfam" id="PF00732">
    <property type="entry name" value="GMC_oxred_N"/>
    <property type="match status" value="1"/>
</dbReference>
<keyword evidence="6" id="KW-0732">Signal</keyword>
<organism evidence="8 9">
    <name type="scientific">Saprolegnia diclina (strain VS20)</name>
    <dbReference type="NCBI Taxonomy" id="1156394"/>
    <lineage>
        <taxon>Eukaryota</taxon>
        <taxon>Sar</taxon>
        <taxon>Stramenopiles</taxon>
        <taxon>Oomycota</taxon>
        <taxon>Saprolegniomycetes</taxon>
        <taxon>Saprolegniales</taxon>
        <taxon>Saprolegniaceae</taxon>
        <taxon>Saprolegnia</taxon>
    </lineage>
</organism>
<dbReference type="Pfam" id="PF05199">
    <property type="entry name" value="GMC_oxred_C"/>
    <property type="match status" value="1"/>
</dbReference>
<keyword evidence="3" id="KW-0560">Oxidoreductase</keyword>
<dbReference type="GO" id="GO:0006508">
    <property type="term" value="P:proteolysis"/>
    <property type="evidence" value="ECO:0007669"/>
    <property type="project" value="InterPro"/>
</dbReference>
<dbReference type="OMA" id="CKAFTWK"/>
<evidence type="ECO:0000256" key="6">
    <source>
        <dbReference type="SAM" id="SignalP"/>
    </source>
</evidence>
<evidence type="ECO:0000256" key="4">
    <source>
        <dbReference type="ARBA" id="ARBA00023157"/>
    </source>
</evidence>
<gene>
    <name evidence="8" type="ORF">SDRG_12896</name>
</gene>
<reference evidence="8 9" key="1">
    <citation type="submission" date="2012-04" db="EMBL/GenBank/DDBJ databases">
        <title>The Genome Sequence of Saprolegnia declina VS20.</title>
        <authorList>
            <consortium name="The Broad Institute Genome Sequencing Platform"/>
            <person name="Russ C."/>
            <person name="Nusbaum C."/>
            <person name="Tyler B."/>
            <person name="van West P."/>
            <person name="Dieguez-Uribeondo J."/>
            <person name="de Bruijn I."/>
            <person name="Tripathy S."/>
            <person name="Jiang R."/>
            <person name="Young S.K."/>
            <person name="Zeng Q."/>
            <person name="Gargeya S."/>
            <person name="Fitzgerald M."/>
            <person name="Haas B."/>
            <person name="Abouelleil A."/>
            <person name="Alvarado L."/>
            <person name="Arachchi H.M."/>
            <person name="Berlin A."/>
            <person name="Chapman S.B."/>
            <person name="Goldberg J."/>
            <person name="Griggs A."/>
            <person name="Gujja S."/>
            <person name="Hansen M."/>
            <person name="Howarth C."/>
            <person name="Imamovic A."/>
            <person name="Larimer J."/>
            <person name="McCowen C."/>
            <person name="Montmayeur A."/>
            <person name="Murphy C."/>
            <person name="Neiman D."/>
            <person name="Pearson M."/>
            <person name="Priest M."/>
            <person name="Roberts A."/>
            <person name="Saif S."/>
            <person name="Shea T."/>
            <person name="Sisk P."/>
            <person name="Sykes S."/>
            <person name="Wortman J."/>
            <person name="Nusbaum C."/>
            <person name="Birren B."/>
        </authorList>
    </citation>
    <scope>NUCLEOTIDE SEQUENCE [LARGE SCALE GENOMIC DNA]</scope>
    <source>
        <strain evidence="8 9">VS20</strain>
    </source>
</reference>
<evidence type="ECO:0000256" key="2">
    <source>
        <dbReference type="ARBA" id="ARBA00022737"/>
    </source>
</evidence>
<dbReference type="InterPro" id="IPR053208">
    <property type="entry name" value="GMC_Oxidoreductase_CD"/>
</dbReference>
<dbReference type="InterPro" id="IPR007867">
    <property type="entry name" value="GMC_OxRtase_C"/>
</dbReference>
<dbReference type="PANTHER" id="PTHR47190">
    <property type="entry name" value="DEHYDROGENASE, PUTATIVE-RELATED"/>
    <property type="match status" value="1"/>
</dbReference>
<dbReference type="GO" id="GO:0016614">
    <property type="term" value="F:oxidoreductase activity, acting on CH-OH group of donors"/>
    <property type="evidence" value="ECO:0007669"/>
    <property type="project" value="InterPro"/>
</dbReference>
<dbReference type="SUPFAM" id="SSF54373">
    <property type="entry name" value="FAD-linked reductases, C-terminal domain"/>
    <property type="match status" value="1"/>
</dbReference>
<name>T0PVB2_SAPDV</name>
<feature type="compositionally biased region" description="Pro residues" evidence="5">
    <location>
        <begin position="654"/>
        <end position="666"/>
    </location>
</feature>
<feature type="domain" description="Apple" evidence="7">
    <location>
        <begin position="816"/>
        <end position="883"/>
    </location>
</feature>
<dbReference type="Pfam" id="PF00890">
    <property type="entry name" value="FAD_binding_2"/>
    <property type="match status" value="1"/>
</dbReference>
<dbReference type="GO" id="GO:0050660">
    <property type="term" value="F:flavin adenine dinucleotide binding"/>
    <property type="evidence" value="ECO:0007669"/>
    <property type="project" value="InterPro"/>
</dbReference>
<evidence type="ECO:0000256" key="3">
    <source>
        <dbReference type="ARBA" id="ARBA00023002"/>
    </source>
</evidence>
<feature type="signal peptide" evidence="6">
    <location>
        <begin position="1"/>
        <end position="24"/>
    </location>
</feature>
<accession>T0PVB2</accession>
<dbReference type="Gene3D" id="3.30.410.10">
    <property type="entry name" value="Cholesterol Oxidase, domain 2"/>
    <property type="match status" value="1"/>
</dbReference>
<dbReference type="GeneID" id="19953623"/>
<keyword evidence="1" id="KW-0285">Flavoprotein</keyword>
<evidence type="ECO:0000313" key="9">
    <source>
        <dbReference type="Proteomes" id="UP000030762"/>
    </source>
</evidence>
<dbReference type="SUPFAM" id="SSF51905">
    <property type="entry name" value="FAD/NAD(P)-binding domain"/>
    <property type="match status" value="1"/>
</dbReference>
<evidence type="ECO:0000313" key="8">
    <source>
        <dbReference type="EMBL" id="EQC29434.1"/>
    </source>
</evidence>
<dbReference type="AlphaFoldDB" id="T0PVB2"/>
<evidence type="ECO:0000256" key="1">
    <source>
        <dbReference type="ARBA" id="ARBA00022630"/>
    </source>
</evidence>
<dbReference type="eggNOG" id="KOG1238">
    <property type="taxonomic scope" value="Eukaryota"/>
</dbReference>
<dbReference type="InterPro" id="IPR036188">
    <property type="entry name" value="FAD/NAD-bd_sf"/>
</dbReference>
<dbReference type="InterPro" id="IPR003953">
    <property type="entry name" value="FAD-dep_OxRdtase_2_FAD-bd"/>
</dbReference>
<dbReference type="PROSITE" id="PS00624">
    <property type="entry name" value="GMC_OXRED_2"/>
    <property type="match status" value="1"/>
</dbReference>
<dbReference type="InterPro" id="IPR003609">
    <property type="entry name" value="Pan_app"/>
</dbReference>
<dbReference type="CDD" id="cd01100">
    <property type="entry name" value="APPLE_Factor_XI_like"/>
    <property type="match status" value="3"/>
</dbReference>
<dbReference type="InParanoid" id="T0PVB2"/>
<evidence type="ECO:0000256" key="5">
    <source>
        <dbReference type="SAM" id="MobiDB-lite"/>
    </source>
</evidence>
<keyword evidence="4" id="KW-1015">Disulfide bond</keyword>
<dbReference type="PANTHER" id="PTHR47190:SF2">
    <property type="entry name" value="CELLOBIOSE DEHYDROGENASE (AFU_ORTHOLOGUE AFUA_2G17620)"/>
    <property type="match status" value="1"/>
</dbReference>
<dbReference type="Proteomes" id="UP000030762">
    <property type="component" value="Unassembled WGS sequence"/>
</dbReference>
<dbReference type="Pfam" id="PF14295">
    <property type="entry name" value="PAN_4"/>
    <property type="match status" value="3"/>
</dbReference>
<keyword evidence="9" id="KW-1185">Reference proteome</keyword>
<keyword evidence="2" id="KW-0677">Repeat</keyword>
<dbReference type="VEuPathDB" id="FungiDB:SDRG_12896"/>
<feature type="compositionally biased region" description="Low complexity" evidence="5">
    <location>
        <begin position="642"/>
        <end position="653"/>
    </location>
</feature>
<dbReference type="Pfam" id="PF00024">
    <property type="entry name" value="PAN_1"/>
    <property type="match status" value="1"/>
</dbReference>
<dbReference type="PRINTS" id="PR00469">
    <property type="entry name" value="PNDRDTASEII"/>
</dbReference>
<dbReference type="STRING" id="1156394.T0PVB2"/>
<dbReference type="Gene3D" id="3.50.4.10">
    <property type="entry name" value="Hepatocyte Growth Factor"/>
    <property type="match status" value="4"/>
</dbReference>
<dbReference type="InterPro" id="IPR000177">
    <property type="entry name" value="Apple"/>
</dbReference>
<dbReference type="InterPro" id="IPR000172">
    <property type="entry name" value="GMC_OxRdtase_N"/>
</dbReference>
<dbReference type="EMBL" id="JH767184">
    <property type="protein sequence ID" value="EQC29434.1"/>
    <property type="molecule type" value="Genomic_DNA"/>
</dbReference>
<dbReference type="OrthoDB" id="413885at2759"/>
<feature type="chain" id="PRO_5004569054" description="Apple domain-containing protein" evidence="6">
    <location>
        <begin position="25"/>
        <end position="883"/>
    </location>
</feature>
<feature type="region of interest" description="Disordered" evidence="5">
    <location>
        <begin position="633"/>
        <end position="666"/>
    </location>
</feature>
<dbReference type="RefSeq" id="XP_008617201.1">
    <property type="nucleotide sequence ID" value="XM_008618979.1"/>
</dbReference>
<sequence>MGNHISSTTLIVVAFVVHVAVGEAYDVIIIGSGPGGLVAAEYLSRNASTSVLVLEAGGPSLAATGGTDIPGYAQSQGLTRFDVPGEYSNVAFQSDNKYRMGTDWVASPTGLYLGKVVGGSSSLNGMLYFRTPNSYVTEASWPNDVATVDAGFSAIETMFTSTNNPSPDGSRYLQEAYNIMRNVLGGGGYTESNSLNTDRNAKSKSYGHPPFAIKNGLRDSPAKTFLGAAKTRPNFKLISSATVSYIIQSKGVATGVVYTTNGQTVTVDLSSRGAVVVAGSAVMTPKILMQSGVGPSSQLTLLKANGNFPGVSSDAANWVVNENVGSSLFDTHQLLMTFSRKDMKTFAHTQSPTAAITQYMTQGHSGPWSSPDPVQIAYDNYNVNGRAYQFQVTTFCHGFNWGSNNPTEFGVAVYVNNPISRDSARFTSDGRYHLDTARSMYSDQRDRAALANYVEKLRGMMSAQGVTTVIPAKDVASTDFVNKKVEGANHYGGSCYTSGDKTDSKRCADETFLVVGAKNIYVGDGSLMKEGTVNPYGFIMYAGHQTGVNVAKTIVGYSEVTPPTSPPTLATCTDFENDVDYYGNDIGATSRASADACCADCAAKPGCTLYVWNKHNGGTCWLKNARGAKSTQLGAKSGSMGATTPAPTTAPVVTPTPTPVVTPTPIPGGDVSCSAVENDVDYAGNDIGSTARSSVDACCADCAAKPGCSVYVWTNYNGGMCWLKSGRGPKSTQSGAKAGSIDASASGCGIPEPNTDFAGQDVGNVPGTNPGDCCAACKKNKACNAYSLWNNICWLKSGHNGRKAAPGTTAAVVNKCSALEIGTDYVGSDIGSAAASTADDCCAKCRNMNGCGAFSWYQGTCYFKSSKSATKANGNVISATVLM</sequence>
<dbReference type="PROSITE" id="PS50948">
    <property type="entry name" value="PAN"/>
    <property type="match status" value="1"/>
</dbReference>